<protein>
    <recommendedName>
        <fullName evidence="1">DUF6878 domain-containing protein</fullName>
    </recommendedName>
</protein>
<reference evidence="2" key="1">
    <citation type="submission" date="2013-07" db="EMBL/GenBank/DDBJ databases">
        <title>Complete sequence of a native Burkholderia pseudomallei plasmid.</title>
        <authorList>
            <person name="Stone J.K."/>
            <person name="Bollig M.C."/>
            <person name="Gibbons H.S."/>
            <person name="Mayo M."/>
            <person name="Currie B.J."/>
            <person name="Keim P."/>
            <person name="Tuanyok A."/>
        </authorList>
    </citation>
    <scope>NUCLEOTIDE SEQUENCE</scope>
    <source>
        <strain evidence="2">MSHR1950</strain>
        <plasmid evidence="2">pBPSE01</plasmid>
    </source>
</reference>
<dbReference type="Pfam" id="PF21798">
    <property type="entry name" value="DUF6878"/>
    <property type="match status" value="1"/>
</dbReference>
<organism evidence="2">
    <name type="scientific">Burkholderia pseudomallei</name>
    <name type="common">Pseudomonas pseudomallei</name>
    <dbReference type="NCBI Taxonomy" id="28450"/>
    <lineage>
        <taxon>Bacteria</taxon>
        <taxon>Pseudomonadati</taxon>
        <taxon>Pseudomonadota</taxon>
        <taxon>Betaproteobacteria</taxon>
        <taxon>Burkholderiales</taxon>
        <taxon>Burkholderiaceae</taxon>
        <taxon>Burkholderia</taxon>
        <taxon>pseudomallei group</taxon>
    </lineage>
</organism>
<accession>A0A0C5B282</accession>
<name>A0A0C5B282_BURPE</name>
<evidence type="ECO:0000313" key="2">
    <source>
        <dbReference type="EMBL" id="AJL34905.1"/>
    </source>
</evidence>
<keyword evidence="2" id="KW-0614">Plasmid</keyword>
<dbReference type="InterPro" id="IPR049243">
    <property type="entry name" value="DUF6878"/>
</dbReference>
<geneLocation type="plasmid" evidence="2">
    <name>pBPSE01</name>
</geneLocation>
<sequence>MNAAAVSPDALLTANKPILLHALRSVGAASAVVSYSGSGDEGNANEVHIFDADNAVIAPTIEVEVNEATSLYGDGKWTTNPVVRVRPLVEALSDFADWAIALYHSGFQDGNGGEGDVTFDVESGTVRMDHRAAYIEYDHQAHDL</sequence>
<proteinExistence type="predicted"/>
<dbReference type="RefSeq" id="WP_172685535.1">
    <property type="nucleotide sequence ID" value="NZ_KF418775.1"/>
</dbReference>
<evidence type="ECO:0000259" key="1">
    <source>
        <dbReference type="Pfam" id="PF21798"/>
    </source>
</evidence>
<dbReference type="EMBL" id="KF418775">
    <property type="protein sequence ID" value="AJL34905.1"/>
    <property type="molecule type" value="Genomic_DNA"/>
</dbReference>
<feature type="domain" description="DUF6878" evidence="1">
    <location>
        <begin position="11"/>
        <end position="143"/>
    </location>
</feature>
<gene>
    <name evidence="2" type="ORF">pBPS022</name>
</gene>
<dbReference type="AlphaFoldDB" id="A0A0C5B282"/>